<evidence type="ECO:0000259" key="3">
    <source>
        <dbReference type="PROSITE" id="PS50893"/>
    </source>
</evidence>
<gene>
    <name evidence="4" type="ORF">JF70_01000</name>
</gene>
<dbReference type="PROSITE" id="PS00211">
    <property type="entry name" value="ABC_TRANSPORTER_1"/>
    <property type="match status" value="1"/>
</dbReference>
<reference evidence="4 5" key="1">
    <citation type="submission" date="2014-12" db="EMBL/GenBank/DDBJ databases">
        <title>Comparative genomics of the lactic acid bacteria isolated from the honey bee gut.</title>
        <authorList>
            <person name="Ellegaard K.M."/>
            <person name="Tamarit D."/>
            <person name="Javelind E."/>
            <person name="Olofsson T."/>
            <person name="Andersson S.G."/>
            <person name="Vasquez A."/>
        </authorList>
    </citation>
    <scope>NUCLEOTIDE SEQUENCE [LARGE SCALE GENOMIC DNA]</scope>
    <source>
        <strain evidence="4 5">Bin7</strain>
    </source>
</reference>
<dbReference type="SMART" id="SM00382">
    <property type="entry name" value="AAA"/>
    <property type="match status" value="1"/>
</dbReference>
<name>A0A0F4L2J4_9BIFI</name>
<dbReference type="SUPFAM" id="SSF52540">
    <property type="entry name" value="P-loop containing nucleoside triphosphate hydrolases"/>
    <property type="match status" value="1"/>
</dbReference>
<dbReference type="GO" id="GO:0022857">
    <property type="term" value="F:transmembrane transporter activity"/>
    <property type="evidence" value="ECO:0007669"/>
    <property type="project" value="TreeGrafter"/>
</dbReference>
<keyword evidence="2" id="KW-0067">ATP-binding</keyword>
<dbReference type="AlphaFoldDB" id="A0A0F4L2J4"/>
<keyword evidence="1" id="KW-0547">Nucleotide-binding</keyword>
<dbReference type="GO" id="GO:0016887">
    <property type="term" value="F:ATP hydrolysis activity"/>
    <property type="evidence" value="ECO:0007669"/>
    <property type="project" value="InterPro"/>
</dbReference>
<dbReference type="EMBL" id="JWMF01000002">
    <property type="protein sequence ID" value="KJY52424.1"/>
    <property type="molecule type" value="Genomic_DNA"/>
</dbReference>
<dbReference type="GO" id="GO:0005524">
    <property type="term" value="F:ATP binding"/>
    <property type="evidence" value="ECO:0007669"/>
    <property type="project" value="UniProtKB-KW"/>
</dbReference>
<dbReference type="Pfam" id="PF00005">
    <property type="entry name" value="ABC_tran"/>
    <property type="match status" value="1"/>
</dbReference>
<evidence type="ECO:0000256" key="1">
    <source>
        <dbReference type="ARBA" id="ARBA00022741"/>
    </source>
</evidence>
<evidence type="ECO:0000313" key="5">
    <source>
        <dbReference type="Proteomes" id="UP000033567"/>
    </source>
</evidence>
<organism evidence="4 5">
    <name type="scientific">Bifidobacterium mellis</name>
    <dbReference type="NCBI Taxonomy" id="1293823"/>
    <lineage>
        <taxon>Bacteria</taxon>
        <taxon>Bacillati</taxon>
        <taxon>Actinomycetota</taxon>
        <taxon>Actinomycetes</taxon>
        <taxon>Bifidobacteriales</taxon>
        <taxon>Bifidobacteriaceae</taxon>
        <taxon>Bifidobacterium</taxon>
    </lineage>
</organism>
<dbReference type="RefSeq" id="WP_045934869.1">
    <property type="nucleotide sequence ID" value="NZ_KQ033884.1"/>
</dbReference>
<dbReference type="InterPro" id="IPR015854">
    <property type="entry name" value="ABC_transpr_LolD-like"/>
</dbReference>
<accession>A0A0F4L2J4</accession>
<keyword evidence="5" id="KW-1185">Reference proteome</keyword>
<dbReference type="PANTHER" id="PTHR24220:SF86">
    <property type="entry name" value="ABC TRANSPORTER ABCH.1"/>
    <property type="match status" value="1"/>
</dbReference>
<dbReference type="PROSITE" id="PS50893">
    <property type="entry name" value="ABC_TRANSPORTER_2"/>
    <property type="match status" value="1"/>
</dbReference>
<dbReference type="PANTHER" id="PTHR24220">
    <property type="entry name" value="IMPORT ATP-BINDING PROTEIN"/>
    <property type="match status" value="1"/>
</dbReference>
<dbReference type="InterPro" id="IPR003439">
    <property type="entry name" value="ABC_transporter-like_ATP-bd"/>
</dbReference>
<dbReference type="InterPro" id="IPR003593">
    <property type="entry name" value="AAA+_ATPase"/>
</dbReference>
<protein>
    <submittedName>
        <fullName evidence="4">ABC transporter, putative ATP binding protein</fullName>
    </submittedName>
</protein>
<sequence length="223" mass="24728">MTDAGRQPTLKVEGLTKKFAEHTLWSRLSFDAGPGSIIAVSGPSGAGKTTLLNCVGLLEDFDEGSVTYNEGTFRSGYLHKSRKGQRVCLRENIGFLFQNYGLVEQWNVSHNLQIPLKMKKREHRKERDERIGRVLDIVGMNGSQKKKIYTLSGGEQQRIALARLLLKQPNVILADEPTSALDQDNANVVIRILCELAQQGAAVIISTHNEEIKQICTSIIEIG</sequence>
<evidence type="ECO:0000256" key="2">
    <source>
        <dbReference type="ARBA" id="ARBA00022840"/>
    </source>
</evidence>
<dbReference type="Proteomes" id="UP000033567">
    <property type="component" value="Unassembled WGS sequence"/>
</dbReference>
<feature type="domain" description="ABC transporter" evidence="3">
    <location>
        <begin position="10"/>
        <end position="222"/>
    </location>
</feature>
<dbReference type="Gene3D" id="3.40.50.300">
    <property type="entry name" value="P-loop containing nucleotide triphosphate hydrolases"/>
    <property type="match status" value="1"/>
</dbReference>
<evidence type="ECO:0000313" key="4">
    <source>
        <dbReference type="EMBL" id="KJY52424.1"/>
    </source>
</evidence>
<dbReference type="GO" id="GO:0005886">
    <property type="term" value="C:plasma membrane"/>
    <property type="evidence" value="ECO:0007669"/>
    <property type="project" value="TreeGrafter"/>
</dbReference>
<dbReference type="InterPro" id="IPR017871">
    <property type="entry name" value="ABC_transporter-like_CS"/>
</dbReference>
<comment type="caution">
    <text evidence="4">The sequence shown here is derived from an EMBL/GenBank/DDBJ whole genome shotgun (WGS) entry which is preliminary data.</text>
</comment>
<dbReference type="PATRIC" id="fig|1684.5.peg.104"/>
<proteinExistence type="predicted"/>
<dbReference type="InterPro" id="IPR027417">
    <property type="entry name" value="P-loop_NTPase"/>
</dbReference>